<dbReference type="HOGENOM" id="CLU_2220118_0_0_3"/>
<dbReference type="EMBL" id="AP009552">
    <property type="protein sequence ID" value="BAG00518.1"/>
    <property type="molecule type" value="Genomic_DNA"/>
</dbReference>
<dbReference type="EnsemblBacteria" id="BAG00518">
    <property type="protein sequence ID" value="BAG00518"/>
    <property type="gene ID" value="MAE_06960"/>
</dbReference>
<sequence>MPKSPIILKPRSEAICLPALSSKIINSASICSASKIASCSPGSSFYNPDLEDVLTISIRSQSGGLAIQLRTIDGDSEAFNSSATASGMTTSSYSSCRIIIWSIKSR</sequence>
<accession>B0JQ59</accession>
<dbReference type="KEGG" id="mar:MAE_06960"/>
<name>B0JQ59_MICAN</name>
<dbReference type="PaxDb" id="449447-MAE_06960"/>
<protein>
    <submittedName>
        <fullName evidence="1">Uncharacterized protein</fullName>
    </submittedName>
</protein>
<keyword evidence="2" id="KW-1185">Reference proteome</keyword>
<organism evidence="1 2">
    <name type="scientific">Microcystis aeruginosa (strain NIES-843 / IAM M-2473)</name>
    <dbReference type="NCBI Taxonomy" id="449447"/>
    <lineage>
        <taxon>Bacteria</taxon>
        <taxon>Bacillati</taxon>
        <taxon>Cyanobacteriota</taxon>
        <taxon>Cyanophyceae</taxon>
        <taxon>Oscillatoriophycideae</taxon>
        <taxon>Chroococcales</taxon>
        <taxon>Microcystaceae</taxon>
        <taxon>Microcystis</taxon>
    </lineage>
</organism>
<evidence type="ECO:0000313" key="2">
    <source>
        <dbReference type="Proteomes" id="UP000001510"/>
    </source>
</evidence>
<reference evidence="1 2" key="1">
    <citation type="journal article" date="2007" name="DNA Res.">
        <title>Complete genomic structure of the bloom-forming toxic cyanobacterium Microcystis aeruginosa NIES-843.</title>
        <authorList>
            <person name="Kaneko T."/>
            <person name="Nakajima N."/>
            <person name="Okamoto S."/>
            <person name="Suzuki I."/>
            <person name="Tanabe Y."/>
            <person name="Tamaoki M."/>
            <person name="Nakamura Y."/>
            <person name="Kasai F."/>
            <person name="Watanabe A."/>
            <person name="Kawashima K."/>
            <person name="Kishida Y."/>
            <person name="Ono A."/>
            <person name="Shimizu Y."/>
            <person name="Takahashi C."/>
            <person name="Minami C."/>
            <person name="Fujishiro T."/>
            <person name="Kohara M."/>
            <person name="Katoh M."/>
            <person name="Nakazaki N."/>
            <person name="Nakayama S."/>
            <person name="Yamada M."/>
            <person name="Tabata S."/>
            <person name="Watanabe M.M."/>
        </authorList>
    </citation>
    <scope>NUCLEOTIDE SEQUENCE [LARGE SCALE GENOMIC DNA]</scope>
    <source>
        <strain evidence="2">NIES-843 / IAM M-247</strain>
    </source>
</reference>
<gene>
    <name evidence="1" type="ordered locus">MAE_06960</name>
</gene>
<dbReference type="Proteomes" id="UP000001510">
    <property type="component" value="Chromosome"/>
</dbReference>
<proteinExistence type="predicted"/>
<evidence type="ECO:0000313" key="1">
    <source>
        <dbReference type="EMBL" id="BAG00518.1"/>
    </source>
</evidence>
<dbReference type="AlphaFoldDB" id="B0JQ59"/>